<dbReference type="GO" id="GO:0032153">
    <property type="term" value="C:cell division site"/>
    <property type="evidence" value="ECO:0007669"/>
    <property type="project" value="UniProtKB-UniRule"/>
</dbReference>
<organism evidence="9 10">
    <name type="scientific">Taylorella asinigenitalis (strain MCE3)</name>
    <dbReference type="NCBI Taxonomy" id="1008459"/>
    <lineage>
        <taxon>Bacteria</taxon>
        <taxon>Pseudomonadati</taxon>
        <taxon>Pseudomonadota</taxon>
        <taxon>Betaproteobacteria</taxon>
        <taxon>Burkholderiales</taxon>
        <taxon>Alcaligenaceae</taxon>
        <taxon>Taylorella</taxon>
    </lineage>
</organism>
<feature type="topological domain" description="Periplasmic" evidence="7">
    <location>
        <begin position="22"/>
        <end position="121"/>
    </location>
</feature>
<dbReference type="AlphaFoldDB" id="G4QBZ0"/>
<reference key="1">
    <citation type="submission" date="2011-09" db="EMBL/GenBank/DDBJ databases">
        <title>Genomic characterization of the Taylorella genus.</title>
        <authorList>
            <person name="Hebert L."/>
            <person name="Moumen B."/>
            <person name="Pons N."/>
            <person name="Duquesne F."/>
            <person name="Breuil M.-F."/>
            <person name="Goux D."/>
            <person name="Batto J.-M."/>
            <person name="Renault P."/>
            <person name="Laugier C."/>
            <person name="Petry S."/>
        </authorList>
    </citation>
    <scope>NUCLEOTIDE SEQUENCE</scope>
    <source>
        <strain>MCE3</strain>
    </source>
</reference>
<evidence type="ECO:0000313" key="9">
    <source>
        <dbReference type="EMBL" id="AEP36806.1"/>
    </source>
</evidence>
<keyword evidence="3 7" id="KW-0812">Transmembrane</keyword>
<comment type="similarity">
    <text evidence="7">Belongs to the FtsB family.</text>
</comment>
<sequence>MRRLILLLIFACIAIQYPLYMGEKGYKKVEELKTQLQEEKDKTAAMTARNNAMQAEIEDLSSGTEALEDIARQEMNMISEDEVYVRVVEPTNSNVQKPNLNSQKEVPHNKPKNDKDQKNKP</sequence>
<dbReference type="STRING" id="1008459.TASI_1049"/>
<dbReference type="OrthoDB" id="7061211at2"/>
<proteinExistence type="inferred from homology"/>
<keyword evidence="1 7" id="KW-1003">Cell membrane</keyword>
<reference evidence="9 10" key="2">
    <citation type="journal article" date="2012" name="PLoS ONE">
        <title>Genomic characterization of the taylorella genus.</title>
        <authorList>
            <person name="Hebert L."/>
            <person name="Moumen B."/>
            <person name="Pons N."/>
            <person name="Duquesne F."/>
            <person name="Breuil M.F."/>
            <person name="Goux D."/>
            <person name="Batto J.M."/>
            <person name="Laugier C."/>
            <person name="Renault P."/>
            <person name="Petry S."/>
        </authorList>
    </citation>
    <scope>NUCLEOTIDE SEQUENCE [LARGE SCALE GENOMIC DNA]</scope>
    <source>
        <strain evidence="9 10">MCE3</strain>
    </source>
</reference>
<feature type="compositionally biased region" description="Polar residues" evidence="8">
    <location>
        <begin position="90"/>
        <end position="104"/>
    </location>
</feature>
<comment type="subunit">
    <text evidence="7">Part of a complex composed of FtsB, FtsL and FtsQ.</text>
</comment>
<dbReference type="HAMAP" id="MF_00599">
    <property type="entry name" value="FtsB"/>
    <property type="match status" value="1"/>
</dbReference>
<evidence type="ECO:0000256" key="7">
    <source>
        <dbReference type="HAMAP-Rule" id="MF_00599"/>
    </source>
</evidence>
<feature type="compositionally biased region" description="Basic and acidic residues" evidence="8">
    <location>
        <begin position="105"/>
        <end position="121"/>
    </location>
</feature>
<dbReference type="InterPro" id="IPR007060">
    <property type="entry name" value="FtsL/DivIC"/>
</dbReference>
<evidence type="ECO:0000256" key="1">
    <source>
        <dbReference type="ARBA" id="ARBA00022475"/>
    </source>
</evidence>
<keyword evidence="5 7" id="KW-0472">Membrane</keyword>
<gene>
    <name evidence="7" type="primary">ftsB</name>
    <name evidence="9" type="ordered locus">TASI_1049</name>
</gene>
<evidence type="ECO:0000313" key="10">
    <source>
        <dbReference type="Proteomes" id="UP000009284"/>
    </source>
</evidence>
<dbReference type="eggNOG" id="COG2919">
    <property type="taxonomic scope" value="Bacteria"/>
</dbReference>
<evidence type="ECO:0000256" key="6">
    <source>
        <dbReference type="ARBA" id="ARBA00023306"/>
    </source>
</evidence>
<dbReference type="GO" id="GO:0043093">
    <property type="term" value="P:FtsZ-dependent cytokinesis"/>
    <property type="evidence" value="ECO:0007669"/>
    <property type="project" value="UniProtKB-UniRule"/>
</dbReference>
<evidence type="ECO:0000256" key="5">
    <source>
        <dbReference type="ARBA" id="ARBA00023136"/>
    </source>
</evidence>
<keyword evidence="6 7" id="KW-0131">Cell cycle</keyword>
<evidence type="ECO:0000256" key="2">
    <source>
        <dbReference type="ARBA" id="ARBA00022618"/>
    </source>
</evidence>
<dbReference type="PANTHER" id="PTHR37485:SF1">
    <property type="entry name" value="CELL DIVISION PROTEIN FTSB"/>
    <property type="match status" value="1"/>
</dbReference>
<keyword evidence="2 7" id="KW-0132">Cell division</keyword>
<keyword evidence="4 7" id="KW-1133">Transmembrane helix</keyword>
<dbReference type="EMBL" id="CP003059">
    <property type="protein sequence ID" value="AEP36806.1"/>
    <property type="molecule type" value="Genomic_DNA"/>
</dbReference>
<feature type="topological domain" description="Cytoplasmic" evidence="7">
    <location>
        <begin position="1"/>
        <end position="3"/>
    </location>
</feature>
<name>G4QBZ0_TAYAM</name>
<dbReference type="Pfam" id="PF04977">
    <property type="entry name" value="DivIC"/>
    <property type="match status" value="1"/>
</dbReference>
<feature type="coiled-coil region" evidence="7">
    <location>
        <begin position="26"/>
        <end position="56"/>
    </location>
</feature>
<evidence type="ECO:0000256" key="3">
    <source>
        <dbReference type="ARBA" id="ARBA00022692"/>
    </source>
</evidence>
<evidence type="ECO:0000256" key="8">
    <source>
        <dbReference type="SAM" id="MobiDB-lite"/>
    </source>
</evidence>
<keyword evidence="7" id="KW-0997">Cell inner membrane</keyword>
<keyword evidence="10" id="KW-1185">Reference proteome</keyword>
<protein>
    <recommendedName>
        <fullName evidence="7">Cell division protein FtsB</fullName>
    </recommendedName>
</protein>
<feature type="region of interest" description="Disordered" evidence="8">
    <location>
        <begin position="89"/>
        <end position="121"/>
    </location>
</feature>
<comment type="function">
    <text evidence="7">Essential cell division protein. May link together the upstream cell division proteins, which are predominantly cytoplasmic, with the downstream cell division proteins, which are predominantly periplasmic.</text>
</comment>
<dbReference type="Proteomes" id="UP000009284">
    <property type="component" value="Chromosome"/>
</dbReference>
<dbReference type="RefSeq" id="WP_014111701.1">
    <property type="nucleotide sequence ID" value="NC_016043.1"/>
</dbReference>
<dbReference type="PANTHER" id="PTHR37485">
    <property type="entry name" value="CELL DIVISION PROTEIN FTSB"/>
    <property type="match status" value="1"/>
</dbReference>
<dbReference type="InterPro" id="IPR023081">
    <property type="entry name" value="Cell_div_FtsB"/>
</dbReference>
<dbReference type="KEGG" id="tas:TASI_1049"/>
<dbReference type="GO" id="GO:0030428">
    <property type="term" value="C:cell septum"/>
    <property type="evidence" value="ECO:0007669"/>
    <property type="project" value="TreeGrafter"/>
</dbReference>
<comment type="subcellular location">
    <subcellularLocation>
        <location evidence="7">Cell inner membrane</location>
        <topology evidence="7">Single-pass type II membrane protein</topology>
    </subcellularLocation>
    <text evidence="7">Localizes to the division septum.</text>
</comment>
<evidence type="ECO:0000256" key="4">
    <source>
        <dbReference type="ARBA" id="ARBA00022989"/>
    </source>
</evidence>
<dbReference type="HOGENOM" id="CLU_134863_5_0_4"/>
<dbReference type="GO" id="GO:0005886">
    <property type="term" value="C:plasma membrane"/>
    <property type="evidence" value="ECO:0007669"/>
    <property type="project" value="UniProtKB-SubCell"/>
</dbReference>
<keyword evidence="7" id="KW-0175">Coiled coil</keyword>
<dbReference type="NCBIfam" id="NF002058">
    <property type="entry name" value="PRK00888.1"/>
    <property type="match status" value="1"/>
</dbReference>
<accession>G4QBZ0</accession>